<keyword evidence="3" id="KW-1185">Reference proteome</keyword>
<organism evidence="2 3">
    <name type="scientific">Mycena pura</name>
    <dbReference type="NCBI Taxonomy" id="153505"/>
    <lineage>
        <taxon>Eukaryota</taxon>
        <taxon>Fungi</taxon>
        <taxon>Dikarya</taxon>
        <taxon>Basidiomycota</taxon>
        <taxon>Agaricomycotina</taxon>
        <taxon>Agaricomycetes</taxon>
        <taxon>Agaricomycetidae</taxon>
        <taxon>Agaricales</taxon>
        <taxon>Marasmiineae</taxon>
        <taxon>Mycenaceae</taxon>
        <taxon>Mycena</taxon>
    </lineage>
</organism>
<protein>
    <recommendedName>
        <fullName evidence="4">Secreted protein</fullName>
    </recommendedName>
</protein>
<gene>
    <name evidence="2" type="ORF">GGX14DRAFT_385550</name>
</gene>
<dbReference type="PROSITE" id="PS51257">
    <property type="entry name" value="PROKAR_LIPOPROTEIN"/>
    <property type="match status" value="1"/>
</dbReference>
<evidence type="ECO:0000313" key="2">
    <source>
        <dbReference type="EMBL" id="KAJ7226746.1"/>
    </source>
</evidence>
<name>A0AAD6YQV2_9AGAR</name>
<dbReference type="EMBL" id="JARJCW010000003">
    <property type="protein sequence ID" value="KAJ7226746.1"/>
    <property type="molecule type" value="Genomic_DNA"/>
</dbReference>
<reference evidence="2" key="1">
    <citation type="submission" date="2023-03" db="EMBL/GenBank/DDBJ databases">
        <title>Massive genome expansion in bonnet fungi (Mycena s.s.) driven by repeated elements and novel gene families across ecological guilds.</title>
        <authorList>
            <consortium name="Lawrence Berkeley National Laboratory"/>
            <person name="Harder C.B."/>
            <person name="Miyauchi S."/>
            <person name="Viragh M."/>
            <person name="Kuo A."/>
            <person name="Thoen E."/>
            <person name="Andreopoulos B."/>
            <person name="Lu D."/>
            <person name="Skrede I."/>
            <person name="Drula E."/>
            <person name="Henrissat B."/>
            <person name="Morin E."/>
            <person name="Kohler A."/>
            <person name="Barry K."/>
            <person name="LaButti K."/>
            <person name="Morin E."/>
            <person name="Salamov A."/>
            <person name="Lipzen A."/>
            <person name="Mereny Z."/>
            <person name="Hegedus B."/>
            <person name="Baldrian P."/>
            <person name="Stursova M."/>
            <person name="Weitz H."/>
            <person name="Taylor A."/>
            <person name="Grigoriev I.V."/>
            <person name="Nagy L.G."/>
            <person name="Martin F."/>
            <person name="Kauserud H."/>
        </authorList>
    </citation>
    <scope>NUCLEOTIDE SEQUENCE</scope>
    <source>
        <strain evidence="2">9144</strain>
    </source>
</reference>
<evidence type="ECO:0008006" key="4">
    <source>
        <dbReference type="Google" id="ProtNLM"/>
    </source>
</evidence>
<evidence type="ECO:0000256" key="1">
    <source>
        <dbReference type="SAM" id="SignalP"/>
    </source>
</evidence>
<proteinExistence type="predicted"/>
<feature type="signal peptide" evidence="1">
    <location>
        <begin position="1"/>
        <end position="20"/>
    </location>
</feature>
<dbReference type="Proteomes" id="UP001219525">
    <property type="component" value="Unassembled WGS sequence"/>
</dbReference>
<dbReference type="AlphaFoldDB" id="A0AAD6YQV2"/>
<feature type="chain" id="PRO_5042114252" description="Secreted protein" evidence="1">
    <location>
        <begin position="21"/>
        <end position="126"/>
    </location>
</feature>
<sequence>MGRLPLAGLVRFLFLGNAWFQYAGFVGGCGEAVKNDTSNVRRSALLHRLWQMEVGEKDAALQRITTSTPSSFVVRDFVVQSVLKRVRHRPAFLTMDAKQAHNYGGMESRKEKNSLWILRSLHRYED</sequence>
<comment type="caution">
    <text evidence="2">The sequence shown here is derived from an EMBL/GenBank/DDBJ whole genome shotgun (WGS) entry which is preliminary data.</text>
</comment>
<accession>A0AAD6YQV2</accession>
<evidence type="ECO:0000313" key="3">
    <source>
        <dbReference type="Proteomes" id="UP001219525"/>
    </source>
</evidence>
<keyword evidence="1" id="KW-0732">Signal</keyword>